<reference evidence="8" key="1">
    <citation type="submission" date="2025-08" db="UniProtKB">
        <authorList>
            <consortium name="RefSeq"/>
        </authorList>
    </citation>
    <scope>IDENTIFICATION</scope>
</reference>
<feature type="transmembrane region" description="Helical" evidence="5">
    <location>
        <begin position="184"/>
        <end position="204"/>
    </location>
</feature>
<gene>
    <name evidence="8" type="primary">LOC113504652</name>
</gene>
<evidence type="ECO:0000256" key="5">
    <source>
        <dbReference type="SAM" id="Phobius"/>
    </source>
</evidence>
<dbReference type="PANTHER" id="PTHR23507:SF1">
    <property type="entry name" value="FI18259P1-RELATED"/>
    <property type="match status" value="1"/>
</dbReference>
<evidence type="ECO:0000256" key="3">
    <source>
        <dbReference type="ARBA" id="ARBA00022989"/>
    </source>
</evidence>
<evidence type="ECO:0000313" key="7">
    <source>
        <dbReference type="Proteomes" id="UP000322000"/>
    </source>
</evidence>
<organism evidence="7 8">
    <name type="scientific">Trichoplusia ni</name>
    <name type="common">Cabbage looper</name>
    <dbReference type="NCBI Taxonomy" id="7111"/>
    <lineage>
        <taxon>Eukaryota</taxon>
        <taxon>Metazoa</taxon>
        <taxon>Ecdysozoa</taxon>
        <taxon>Arthropoda</taxon>
        <taxon>Hexapoda</taxon>
        <taxon>Insecta</taxon>
        <taxon>Pterygota</taxon>
        <taxon>Neoptera</taxon>
        <taxon>Endopterygota</taxon>
        <taxon>Lepidoptera</taxon>
        <taxon>Glossata</taxon>
        <taxon>Ditrysia</taxon>
        <taxon>Noctuoidea</taxon>
        <taxon>Noctuidae</taxon>
        <taxon>Plusiinae</taxon>
        <taxon>Trichoplusia</taxon>
    </lineage>
</organism>
<dbReference type="Proteomes" id="UP000322000">
    <property type="component" value="Chromosome 2"/>
</dbReference>
<protein>
    <submittedName>
        <fullName evidence="8">Proton-coupled folate transporter-like</fullName>
    </submittedName>
</protein>
<feature type="transmembrane region" description="Helical" evidence="5">
    <location>
        <begin position="120"/>
        <end position="139"/>
    </location>
</feature>
<feature type="transmembrane region" description="Helical" evidence="5">
    <location>
        <begin position="244"/>
        <end position="264"/>
    </location>
</feature>
<feature type="transmembrane region" description="Helical" evidence="5">
    <location>
        <begin position="348"/>
        <end position="370"/>
    </location>
</feature>
<name>A0A7E5WRE4_TRINI</name>
<evidence type="ECO:0000256" key="1">
    <source>
        <dbReference type="ARBA" id="ARBA00004141"/>
    </source>
</evidence>
<evidence type="ECO:0000313" key="8">
    <source>
        <dbReference type="RefSeq" id="XP_026742877.1"/>
    </source>
</evidence>
<keyword evidence="3 5" id="KW-1133">Transmembrane helix</keyword>
<keyword evidence="4 5" id="KW-0472">Membrane</keyword>
<sequence>MTLRVEVPGDKIVSVEPCKCNKQFGAEVKNETGLSKRLKKFLKESWAFRSKVTVEPFVVCYVLPSVLAGLAVQNLCLEKSCLVNLHYDERTCTHIMQGRTLNYTEQEKSVQTMVASMTAWSFPLQTALPGILALFVGAWSDRTGNRKAFMVLPILGKLISAIGIILSTVFFLQVGVNETALIEGLPPALAGGRVAMTMAVYSYITDITTDSERTFRLGIITAILTLSRPIGLALSGIMTRRFGYYGVFMVACMFYLFGFVYIVIRLKEKTKKTKEVESDKTTSILSVISVKDLVATVNVAFKVRQGSRRLQIILIMFAYMFIVGPVLGEAQMTYWFTRYKFKFTEVDYSLFLTYSVLVGSVGSFITIYLFSKRWKIEDSIIGIVACLSRIAAAVVYAMAPSRTVYFLGPVLDMFSSAGATSLRSIATKLVNNDEVGKTSSLISISEALVPVIYSPVYSKVYLSTLSTMPGAFYLISAALAVPAIAILISLCSLRRKDERDFPAPEVKPKENEITRF</sequence>
<dbReference type="GO" id="GO:0016020">
    <property type="term" value="C:membrane"/>
    <property type="evidence" value="ECO:0007669"/>
    <property type="project" value="UniProtKB-SubCell"/>
</dbReference>
<keyword evidence="7" id="KW-1185">Reference proteome</keyword>
<dbReference type="InterPro" id="IPR020846">
    <property type="entry name" value="MFS_dom"/>
</dbReference>
<keyword evidence="2 5" id="KW-0812">Transmembrane</keyword>
<evidence type="ECO:0000256" key="2">
    <source>
        <dbReference type="ARBA" id="ARBA00022692"/>
    </source>
</evidence>
<evidence type="ECO:0000256" key="4">
    <source>
        <dbReference type="ARBA" id="ARBA00023136"/>
    </source>
</evidence>
<dbReference type="GeneID" id="113504652"/>
<proteinExistence type="predicted"/>
<evidence type="ECO:0000259" key="6">
    <source>
        <dbReference type="PROSITE" id="PS50850"/>
    </source>
</evidence>
<feature type="transmembrane region" description="Helical" evidence="5">
    <location>
        <begin position="151"/>
        <end position="172"/>
    </location>
</feature>
<dbReference type="AlphaFoldDB" id="A0A7E5WRE4"/>
<dbReference type="RefSeq" id="XP_026742877.1">
    <property type="nucleotide sequence ID" value="XM_026887076.1"/>
</dbReference>
<comment type="subcellular location">
    <subcellularLocation>
        <location evidence="1">Membrane</location>
        <topology evidence="1">Multi-pass membrane protein</topology>
    </subcellularLocation>
</comment>
<dbReference type="KEGG" id="tnl:113504652"/>
<dbReference type="GO" id="GO:0022857">
    <property type="term" value="F:transmembrane transporter activity"/>
    <property type="evidence" value="ECO:0007669"/>
    <property type="project" value="InterPro"/>
</dbReference>
<feature type="transmembrane region" description="Helical" evidence="5">
    <location>
        <begin position="310"/>
        <end position="328"/>
    </location>
</feature>
<dbReference type="InterPro" id="IPR036259">
    <property type="entry name" value="MFS_trans_sf"/>
</dbReference>
<dbReference type="Pfam" id="PF07690">
    <property type="entry name" value="MFS_1"/>
    <property type="match status" value="1"/>
</dbReference>
<feature type="transmembrane region" description="Helical" evidence="5">
    <location>
        <begin position="471"/>
        <end position="493"/>
    </location>
</feature>
<dbReference type="InterPro" id="IPR011701">
    <property type="entry name" value="MFS"/>
</dbReference>
<dbReference type="SUPFAM" id="SSF103473">
    <property type="entry name" value="MFS general substrate transporter"/>
    <property type="match status" value="1"/>
</dbReference>
<feature type="domain" description="Major facilitator superfamily (MFS) profile" evidence="6">
    <location>
        <begin position="57"/>
        <end position="494"/>
    </location>
</feature>
<accession>A0A7E5WRE4</accession>
<dbReference type="PROSITE" id="PS50850">
    <property type="entry name" value="MFS"/>
    <property type="match status" value="1"/>
</dbReference>
<feature type="transmembrane region" description="Helical" evidence="5">
    <location>
        <begin position="216"/>
        <end position="238"/>
    </location>
</feature>
<dbReference type="InParanoid" id="A0A7E5WRE4"/>
<dbReference type="Gene3D" id="1.20.1250.20">
    <property type="entry name" value="MFS general substrate transporter like domains"/>
    <property type="match status" value="1"/>
</dbReference>
<feature type="transmembrane region" description="Helical" evidence="5">
    <location>
        <begin position="379"/>
        <end position="399"/>
    </location>
</feature>
<dbReference type="PANTHER" id="PTHR23507">
    <property type="entry name" value="ZGC:174356"/>
    <property type="match status" value="1"/>
</dbReference>
<dbReference type="OrthoDB" id="3026777at2759"/>